<dbReference type="Gene3D" id="1.20.1050.10">
    <property type="match status" value="1"/>
</dbReference>
<dbReference type="PROSITE" id="PS50405">
    <property type="entry name" value="GST_CTER"/>
    <property type="match status" value="1"/>
</dbReference>
<dbReference type="SUPFAM" id="SSF47616">
    <property type="entry name" value="GST C-terminal domain-like"/>
    <property type="match status" value="1"/>
</dbReference>
<dbReference type="EMBL" id="JAEKFT010000004">
    <property type="protein sequence ID" value="MBT0960441.1"/>
    <property type="molecule type" value="Genomic_DNA"/>
</dbReference>
<feature type="domain" description="GST C-terminal" evidence="2">
    <location>
        <begin position="77"/>
        <end position="205"/>
    </location>
</feature>
<dbReference type="Gene3D" id="3.40.30.10">
    <property type="entry name" value="Glutaredoxin"/>
    <property type="match status" value="1"/>
</dbReference>
<dbReference type="Pfam" id="PF13417">
    <property type="entry name" value="GST_N_3"/>
    <property type="match status" value="1"/>
</dbReference>
<dbReference type="InterPro" id="IPR036282">
    <property type="entry name" value="Glutathione-S-Trfase_C_sf"/>
</dbReference>
<evidence type="ECO:0000313" key="3">
    <source>
        <dbReference type="EMBL" id="MBT0960441.1"/>
    </source>
</evidence>
<dbReference type="GO" id="GO:0005737">
    <property type="term" value="C:cytoplasm"/>
    <property type="evidence" value="ECO:0007669"/>
    <property type="project" value="TreeGrafter"/>
</dbReference>
<evidence type="ECO:0000259" key="1">
    <source>
        <dbReference type="PROSITE" id="PS50404"/>
    </source>
</evidence>
<gene>
    <name evidence="3" type="ORF">I8J34_04565</name>
</gene>
<dbReference type="Proteomes" id="UP000694660">
    <property type="component" value="Unassembled WGS sequence"/>
</dbReference>
<evidence type="ECO:0000313" key="4">
    <source>
        <dbReference type="Proteomes" id="UP000694660"/>
    </source>
</evidence>
<proteinExistence type="predicted"/>
<keyword evidence="4" id="KW-1185">Reference proteome</keyword>
<dbReference type="InterPro" id="IPR050983">
    <property type="entry name" value="GST_Omega/HSP26"/>
</dbReference>
<dbReference type="Pfam" id="PF13410">
    <property type="entry name" value="GST_C_2"/>
    <property type="match status" value="1"/>
</dbReference>
<organism evidence="3 4">
    <name type="scientific">Denitromonas iodatirespirans</name>
    <dbReference type="NCBI Taxonomy" id="2795389"/>
    <lineage>
        <taxon>Bacteria</taxon>
        <taxon>Pseudomonadati</taxon>
        <taxon>Pseudomonadota</taxon>
        <taxon>Betaproteobacteria</taxon>
        <taxon>Rhodocyclales</taxon>
        <taxon>Zoogloeaceae</taxon>
        <taxon>Denitromonas</taxon>
    </lineage>
</organism>
<dbReference type="CDD" id="cd03060">
    <property type="entry name" value="GST_N_Omega_like"/>
    <property type="match status" value="1"/>
</dbReference>
<reference evidence="4" key="1">
    <citation type="journal article" date="2022" name="ISME J.">
        <title>Genetic and phylogenetic analysis of dissimilatory iodate-reducing bacteria identifies potential niches across the world's oceans.</title>
        <authorList>
            <person name="Reyes-Umana V."/>
            <person name="Henning Z."/>
            <person name="Lee K."/>
            <person name="Barnum T.P."/>
            <person name="Coates J.D."/>
        </authorList>
    </citation>
    <scope>NUCLEOTIDE SEQUENCE [LARGE SCALE GENOMIC DNA]</scope>
    <source>
        <strain evidence="4">IR12</strain>
    </source>
</reference>
<dbReference type="AlphaFoldDB" id="A0A944D8S0"/>
<dbReference type="SFLD" id="SFLDS00019">
    <property type="entry name" value="Glutathione_Transferase_(cytos"/>
    <property type="match status" value="1"/>
</dbReference>
<dbReference type="InterPro" id="IPR004045">
    <property type="entry name" value="Glutathione_S-Trfase_N"/>
</dbReference>
<dbReference type="PROSITE" id="PS51354">
    <property type="entry name" value="GLUTAREDOXIN_2"/>
    <property type="match status" value="1"/>
</dbReference>
<comment type="caution">
    <text evidence="3">The sequence shown here is derived from an EMBL/GenBank/DDBJ whole genome shotgun (WGS) entry which is preliminary data.</text>
</comment>
<dbReference type="InterPro" id="IPR010987">
    <property type="entry name" value="Glutathione-S-Trfase_C-like"/>
</dbReference>
<dbReference type="PROSITE" id="PS50404">
    <property type="entry name" value="GST_NTER"/>
    <property type="match status" value="1"/>
</dbReference>
<feature type="domain" description="GST N-terminal" evidence="1">
    <location>
        <begin position="2"/>
        <end position="81"/>
    </location>
</feature>
<name>A0A944D8S0_DENI1</name>
<dbReference type="SUPFAM" id="SSF52833">
    <property type="entry name" value="Thioredoxin-like"/>
    <property type="match status" value="1"/>
</dbReference>
<dbReference type="InterPro" id="IPR040079">
    <property type="entry name" value="Glutathione_S-Trfase"/>
</dbReference>
<dbReference type="PANTHER" id="PTHR43968">
    <property type="match status" value="1"/>
</dbReference>
<accession>A0A944D8S0</accession>
<evidence type="ECO:0000259" key="2">
    <source>
        <dbReference type="PROSITE" id="PS50405"/>
    </source>
</evidence>
<dbReference type="RefSeq" id="WP_214360203.1">
    <property type="nucleotide sequence ID" value="NZ_JAEKFT010000004.1"/>
</dbReference>
<dbReference type="PANTHER" id="PTHR43968:SF6">
    <property type="entry name" value="GLUTATHIONE S-TRANSFERASE OMEGA"/>
    <property type="match status" value="1"/>
</dbReference>
<dbReference type="CDD" id="cd03196">
    <property type="entry name" value="GST_C_5"/>
    <property type="match status" value="1"/>
</dbReference>
<dbReference type="InterPro" id="IPR036249">
    <property type="entry name" value="Thioredoxin-like_sf"/>
</dbReference>
<protein>
    <submittedName>
        <fullName evidence="3">Glutathione S-transferase</fullName>
    </submittedName>
</protein>
<sequence length="210" mass="23199">MSRPVLYSFRRCPYAIRARLALGQAGVAVELREVVLRDKPAAMLAISPKGTVPVLQLPDGRVIDESLDIMRWALGRHDPENWLTIGDADTQAALIARNDIGFKPLLDRYKYAERFPEKPAAAWRDEAVAVHLADLDGRLAHAPYLFGATPALADAALFPFVRQFAGVDPAWFDMAPLPALRRWLAGWLGSDLFAAVMKKQPPWRAADGCA</sequence>